<accession>A0AAN9ERM3</accession>
<proteinExistence type="predicted"/>
<dbReference type="EMBL" id="JAYWIO010000005">
    <property type="protein sequence ID" value="KAK7258678.1"/>
    <property type="molecule type" value="Genomic_DNA"/>
</dbReference>
<sequence length="92" mass="10522">MASSSSKRNCMNDGPCKRNSKCQYSCTMDSASSSMNTATSISQYGFYKKDVPDSGCNLFDWYKDDIVREKDLIIMNQRMEMDSIKKEMDSIK</sequence>
<protein>
    <submittedName>
        <fullName evidence="1">Uncharacterized protein</fullName>
    </submittedName>
</protein>
<dbReference type="Proteomes" id="UP001372338">
    <property type="component" value="Unassembled WGS sequence"/>
</dbReference>
<evidence type="ECO:0000313" key="1">
    <source>
        <dbReference type="EMBL" id="KAK7258678.1"/>
    </source>
</evidence>
<reference evidence="1 2" key="1">
    <citation type="submission" date="2024-01" db="EMBL/GenBank/DDBJ databases">
        <title>The genomes of 5 underutilized Papilionoideae crops provide insights into root nodulation and disease resistanc.</title>
        <authorList>
            <person name="Yuan L."/>
        </authorList>
    </citation>
    <scope>NUCLEOTIDE SEQUENCE [LARGE SCALE GENOMIC DNA]</scope>
    <source>
        <strain evidence="1">ZHUSHIDOU_FW_LH</strain>
        <tissue evidence="1">Leaf</tissue>
    </source>
</reference>
<comment type="caution">
    <text evidence="1">The sequence shown here is derived from an EMBL/GenBank/DDBJ whole genome shotgun (WGS) entry which is preliminary data.</text>
</comment>
<evidence type="ECO:0000313" key="2">
    <source>
        <dbReference type="Proteomes" id="UP001372338"/>
    </source>
</evidence>
<dbReference type="AlphaFoldDB" id="A0AAN9ERM3"/>
<keyword evidence="2" id="KW-1185">Reference proteome</keyword>
<gene>
    <name evidence="1" type="ORF">RIF29_24260</name>
</gene>
<name>A0AAN9ERM3_CROPI</name>
<organism evidence="1 2">
    <name type="scientific">Crotalaria pallida</name>
    <name type="common">Smooth rattlebox</name>
    <name type="synonym">Crotalaria striata</name>
    <dbReference type="NCBI Taxonomy" id="3830"/>
    <lineage>
        <taxon>Eukaryota</taxon>
        <taxon>Viridiplantae</taxon>
        <taxon>Streptophyta</taxon>
        <taxon>Embryophyta</taxon>
        <taxon>Tracheophyta</taxon>
        <taxon>Spermatophyta</taxon>
        <taxon>Magnoliopsida</taxon>
        <taxon>eudicotyledons</taxon>
        <taxon>Gunneridae</taxon>
        <taxon>Pentapetalae</taxon>
        <taxon>rosids</taxon>
        <taxon>fabids</taxon>
        <taxon>Fabales</taxon>
        <taxon>Fabaceae</taxon>
        <taxon>Papilionoideae</taxon>
        <taxon>50 kb inversion clade</taxon>
        <taxon>genistoids sensu lato</taxon>
        <taxon>core genistoids</taxon>
        <taxon>Crotalarieae</taxon>
        <taxon>Crotalaria</taxon>
    </lineage>
</organism>